<reference evidence="3 4" key="1">
    <citation type="submission" date="2016-05" db="EMBL/GenBank/DDBJ databases">
        <authorList>
            <person name="Naeem Raeece"/>
        </authorList>
    </citation>
    <scope>NUCLEOTIDE SEQUENCE [LARGE SCALE GENOMIC DNA]</scope>
</reference>
<dbReference type="EMBL" id="FLQU01001976">
    <property type="protein sequence ID" value="SBS95228.1"/>
    <property type="molecule type" value="Genomic_DNA"/>
</dbReference>
<reference evidence="2" key="2">
    <citation type="submission" date="2016-05" db="EMBL/GenBank/DDBJ databases">
        <authorList>
            <person name="Lavstsen T."/>
            <person name="Jespersen J.S."/>
        </authorList>
    </citation>
    <scope>NUCLEOTIDE SEQUENCE [LARGE SCALE GENOMIC DNA]</scope>
</reference>
<protein>
    <submittedName>
        <fullName evidence="2">Uncharacterized protein</fullName>
    </submittedName>
</protein>
<dbReference type="EMBL" id="FLQV01000534">
    <property type="protein sequence ID" value="SBS94910.1"/>
    <property type="molecule type" value="Genomic_DNA"/>
</dbReference>
<proteinExistence type="predicted"/>
<accession>A0A1A8WTP9</accession>
<evidence type="ECO:0000313" key="4">
    <source>
        <dbReference type="Proteomes" id="UP000078560"/>
    </source>
</evidence>
<evidence type="ECO:0000313" key="2">
    <source>
        <dbReference type="EMBL" id="SBS95228.1"/>
    </source>
</evidence>
<dbReference type="AlphaFoldDB" id="A0A1A8WTP9"/>
<dbReference type="Proteomes" id="UP000078560">
    <property type="component" value="Unassembled WGS sequence"/>
</dbReference>
<dbReference type="Proteomes" id="UP000078546">
    <property type="component" value="Unassembled WGS sequence"/>
</dbReference>
<evidence type="ECO:0000313" key="1">
    <source>
        <dbReference type="EMBL" id="SBS94910.1"/>
    </source>
</evidence>
<gene>
    <name evidence="1" type="ORF">POVCU1_028920</name>
    <name evidence="2" type="ORF">POVCU2_0094180</name>
</gene>
<name>A0A1A8WTP9_PLAOA</name>
<sequence length="91" mass="10031">MHRVFACQHMSQDIEAINLQCTLFNIGIILHSSPPPTLPSLAKRRNYILSVGSSYCAQFSSGKGGSGGGGGHDQMLTYIFLFLVRMQKNRE</sequence>
<organism evidence="2 4">
    <name type="scientific">Plasmodium ovale curtisi</name>
    <dbReference type="NCBI Taxonomy" id="864141"/>
    <lineage>
        <taxon>Eukaryota</taxon>
        <taxon>Sar</taxon>
        <taxon>Alveolata</taxon>
        <taxon>Apicomplexa</taxon>
        <taxon>Aconoidasida</taxon>
        <taxon>Haemosporida</taxon>
        <taxon>Plasmodiidae</taxon>
        <taxon>Plasmodium</taxon>
        <taxon>Plasmodium (Plasmodium)</taxon>
    </lineage>
</organism>
<evidence type="ECO:0000313" key="3">
    <source>
        <dbReference type="Proteomes" id="UP000078546"/>
    </source>
</evidence>